<dbReference type="AlphaFoldDB" id="A0A9W9CVB9"/>
<dbReference type="Proteomes" id="UP001140453">
    <property type="component" value="Unassembled WGS sequence"/>
</dbReference>
<evidence type="ECO:0000256" key="1">
    <source>
        <dbReference type="SAM" id="SignalP"/>
    </source>
</evidence>
<keyword evidence="1" id="KW-0732">Signal</keyword>
<reference evidence="2" key="1">
    <citation type="submission" date="2022-10" db="EMBL/GenBank/DDBJ databases">
        <title>Tapping the CABI collections for fungal endophytes: first genome assemblies for Collariella, Neodidymelliopsis, Ascochyta clinopodiicola, Didymella pomorum, Didymosphaeria variabile, Neocosmospora piperis and Neocucurbitaria cava.</title>
        <authorList>
            <person name="Hill R."/>
        </authorList>
    </citation>
    <scope>NUCLEOTIDE SEQUENCE</scope>
    <source>
        <strain evidence="2">IMI 355082</strain>
    </source>
</reference>
<feature type="chain" id="PRO_5040886753" description="Small secreted protein" evidence="1">
    <location>
        <begin position="18"/>
        <end position="169"/>
    </location>
</feature>
<keyword evidence="3" id="KW-1185">Reference proteome</keyword>
<protein>
    <recommendedName>
        <fullName evidence="4">Small secreted protein</fullName>
    </recommendedName>
</protein>
<organism evidence="2 3">
    <name type="scientific">Gnomoniopsis smithogilvyi</name>
    <dbReference type="NCBI Taxonomy" id="1191159"/>
    <lineage>
        <taxon>Eukaryota</taxon>
        <taxon>Fungi</taxon>
        <taxon>Dikarya</taxon>
        <taxon>Ascomycota</taxon>
        <taxon>Pezizomycotina</taxon>
        <taxon>Sordariomycetes</taxon>
        <taxon>Sordariomycetidae</taxon>
        <taxon>Diaporthales</taxon>
        <taxon>Gnomoniaceae</taxon>
        <taxon>Gnomoniopsis</taxon>
    </lineage>
</organism>
<proteinExistence type="predicted"/>
<dbReference type="EMBL" id="JAPEVB010000004">
    <property type="protein sequence ID" value="KAJ4388701.1"/>
    <property type="molecule type" value="Genomic_DNA"/>
</dbReference>
<sequence length="169" mass="17251">MFSKFVVIATVVALASARFGQEGLVQEQIAALSDFGEPGQAATLAGQSPGVLLGGANACDKLSLADDIVDQLGDDDAVVDAAKALVQAEKNFNPSAQDVPTLCSDASLPATEALRGIVPLVDPAVDDADTENANAAASLDEPFDADGLSVADIVQAQGFDNFLTQDSDE</sequence>
<evidence type="ECO:0000313" key="2">
    <source>
        <dbReference type="EMBL" id="KAJ4388701.1"/>
    </source>
</evidence>
<feature type="signal peptide" evidence="1">
    <location>
        <begin position="1"/>
        <end position="17"/>
    </location>
</feature>
<evidence type="ECO:0008006" key="4">
    <source>
        <dbReference type="Google" id="ProtNLM"/>
    </source>
</evidence>
<evidence type="ECO:0000313" key="3">
    <source>
        <dbReference type="Proteomes" id="UP001140453"/>
    </source>
</evidence>
<comment type="caution">
    <text evidence="2">The sequence shown here is derived from an EMBL/GenBank/DDBJ whole genome shotgun (WGS) entry which is preliminary data.</text>
</comment>
<dbReference type="OrthoDB" id="2141239at2759"/>
<name>A0A9W9CVB9_9PEZI</name>
<accession>A0A9W9CVB9</accession>
<gene>
    <name evidence="2" type="ORF">N0V93_006160</name>
</gene>